<accession>A0A9D4LM32</accession>
<proteinExistence type="predicted"/>
<evidence type="ECO:0000313" key="1">
    <source>
        <dbReference type="EMBL" id="KAH3859256.1"/>
    </source>
</evidence>
<comment type="caution">
    <text evidence="1">The sequence shown here is derived from an EMBL/GenBank/DDBJ whole genome shotgun (WGS) entry which is preliminary data.</text>
</comment>
<sequence>MGMEFCRYQFWSVFFSTDFFDSSVIPSTSTANEEEDAAKPTAMADILPEGFFDDPKQDAKV</sequence>
<reference evidence="1" key="2">
    <citation type="submission" date="2020-11" db="EMBL/GenBank/DDBJ databases">
        <authorList>
            <person name="McCartney M.A."/>
            <person name="Auch B."/>
            <person name="Kono T."/>
            <person name="Mallez S."/>
            <person name="Becker A."/>
            <person name="Gohl D.M."/>
            <person name="Silverstein K.A.T."/>
            <person name="Koren S."/>
            <person name="Bechman K.B."/>
            <person name="Herman A."/>
            <person name="Abrahante J.E."/>
            <person name="Garbe J."/>
        </authorList>
    </citation>
    <scope>NUCLEOTIDE SEQUENCE</scope>
    <source>
        <strain evidence="1">Duluth1</strain>
        <tissue evidence="1">Whole animal</tissue>
    </source>
</reference>
<keyword evidence="2" id="KW-1185">Reference proteome</keyword>
<dbReference type="AlphaFoldDB" id="A0A9D4LM32"/>
<dbReference type="EMBL" id="JAIWYP010000003">
    <property type="protein sequence ID" value="KAH3859256.1"/>
    <property type="molecule type" value="Genomic_DNA"/>
</dbReference>
<evidence type="ECO:0000313" key="2">
    <source>
        <dbReference type="Proteomes" id="UP000828390"/>
    </source>
</evidence>
<name>A0A9D4LM32_DREPO</name>
<gene>
    <name evidence="1" type="ORF">DPMN_101973</name>
</gene>
<organism evidence="1 2">
    <name type="scientific">Dreissena polymorpha</name>
    <name type="common">Zebra mussel</name>
    <name type="synonym">Mytilus polymorpha</name>
    <dbReference type="NCBI Taxonomy" id="45954"/>
    <lineage>
        <taxon>Eukaryota</taxon>
        <taxon>Metazoa</taxon>
        <taxon>Spiralia</taxon>
        <taxon>Lophotrochozoa</taxon>
        <taxon>Mollusca</taxon>
        <taxon>Bivalvia</taxon>
        <taxon>Autobranchia</taxon>
        <taxon>Heteroconchia</taxon>
        <taxon>Euheterodonta</taxon>
        <taxon>Imparidentia</taxon>
        <taxon>Neoheterodontei</taxon>
        <taxon>Myida</taxon>
        <taxon>Dreissenoidea</taxon>
        <taxon>Dreissenidae</taxon>
        <taxon>Dreissena</taxon>
    </lineage>
</organism>
<protein>
    <submittedName>
        <fullName evidence="1">Uncharacterized protein</fullName>
    </submittedName>
</protein>
<reference evidence="1" key="1">
    <citation type="journal article" date="2019" name="bioRxiv">
        <title>The Genome of the Zebra Mussel, Dreissena polymorpha: A Resource for Invasive Species Research.</title>
        <authorList>
            <person name="McCartney M.A."/>
            <person name="Auch B."/>
            <person name="Kono T."/>
            <person name="Mallez S."/>
            <person name="Zhang Y."/>
            <person name="Obille A."/>
            <person name="Becker A."/>
            <person name="Abrahante J.E."/>
            <person name="Garbe J."/>
            <person name="Badalamenti J.P."/>
            <person name="Herman A."/>
            <person name="Mangelson H."/>
            <person name="Liachko I."/>
            <person name="Sullivan S."/>
            <person name="Sone E.D."/>
            <person name="Koren S."/>
            <person name="Silverstein K.A.T."/>
            <person name="Beckman K.B."/>
            <person name="Gohl D.M."/>
        </authorList>
    </citation>
    <scope>NUCLEOTIDE SEQUENCE</scope>
    <source>
        <strain evidence="1">Duluth1</strain>
        <tissue evidence="1">Whole animal</tissue>
    </source>
</reference>
<dbReference type="Proteomes" id="UP000828390">
    <property type="component" value="Unassembled WGS sequence"/>
</dbReference>